<keyword evidence="2" id="KW-1185">Reference proteome</keyword>
<gene>
    <name evidence="1" type="ORF">VN97_g8020</name>
</gene>
<dbReference type="Proteomes" id="UP001227192">
    <property type="component" value="Unassembled WGS sequence"/>
</dbReference>
<sequence>SRYLGIIRHHLGSILLLTI</sequence>
<organism evidence="1 2">
    <name type="scientific">Penicillium thymicola</name>
    <dbReference type="NCBI Taxonomy" id="293382"/>
    <lineage>
        <taxon>Eukaryota</taxon>
        <taxon>Fungi</taxon>
        <taxon>Dikarya</taxon>
        <taxon>Ascomycota</taxon>
        <taxon>Pezizomycotina</taxon>
        <taxon>Eurotiomycetes</taxon>
        <taxon>Eurotiomycetidae</taxon>
        <taxon>Eurotiales</taxon>
        <taxon>Aspergillaceae</taxon>
        <taxon>Penicillium</taxon>
    </lineage>
</organism>
<evidence type="ECO:0000313" key="1">
    <source>
        <dbReference type="EMBL" id="KAJ9485329.1"/>
    </source>
</evidence>
<dbReference type="AlphaFoldDB" id="A0AAI9TF88"/>
<proteinExistence type="predicted"/>
<name>A0AAI9TF88_PENTH</name>
<protein>
    <submittedName>
        <fullName evidence="1">Uncharacterized protein</fullName>
    </submittedName>
</protein>
<reference evidence="1" key="2">
    <citation type="journal article" date="2016" name="Fungal Biol.">
        <title>Ochratoxin A production by Penicillium thymicola.</title>
        <authorList>
            <person name="Nguyen H.D.T."/>
            <person name="McMullin D.R."/>
            <person name="Ponomareva E."/>
            <person name="Riley R."/>
            <person name="Pomraning K.R."/>
            <person name="Baker S.E."/>
            <person name="Seifert K.A."/>
        </authorList>
    </citation>
    <scope>NUCLEOTIDE SEQUENCE</scope>
    <source>
        <strain evidence="1">DAOM 180753</strain>
    </source>
</reference>
<feature type="non-terminal residue" evidence="1">
    <location>
        <position position="1"/>
    </location>
</feature>
<evidence type="ECO:0000313" key="2">
    <source>
        <dbReference type="Proteomes" id="UP001227192"/>
    </source>
</evidence>
<dbReference type="EMBL" id="LACB01000272">
    <property type="protein sequence ID" value="KAJ9485329.1"/>
    <property type="molecule type" value="Genomic_DNA"/>
</dbReference>
<accession>A0AAI9TF88</accession>
<comment type="caution">
    <text evidence="1">The sequence shown here is derived from an EMBL/GenBank/DDBJ whole genome shotgun (WGS) entry which is preliminary data.</text>
</comment>
<reference evidence="1" key="1">
    <citation type="submission" date="2015-06" db="EMBL/GenBank/DDBJ databases">
        <authorList>
            <person name="Nguyen H."/>
        </authorList>
    </citation>
    <scope>NUCLEOTIDE SEQUENCE</scope>
    <source>
        <strain evidence="1">DAOM 180753</strain>
    </source>
</reference>